<dbReference type="AlphaFoldDB" id="A0A3S3Q3T8"/>
<dbReference type="InterPro" id="IPR000859">
    <property type="entry name" value="CUB_dom"/>
</dbReference>
<reference evidence="4 5" key="1">
    <citation type="journal article" date="2018" name="Gigascience">
        <title>Genomes of trombidid mites reveal novel predicted allergens and laterally-transferred genes associated with secondary metabolism.</title>
        <authorList>
            <person name="Dong X."/>
            <person name="Chaisiri K."/>
            <person name="Xia D."/>
            <person name="Armstrong S.D."/>
            <person name="Fang Y."/>
            <person name="Donnelly M.J."/>
            <person name="Kadowaki T."/>
            <person name="McGarry J.W."/>
            <person name="Darby A.C."/>
            <person name="Makepeace B.L."/>
        </authorList>
    </citation>
    <scope>NUCLEOTIDE SEQUENCE [LARGE SCALE GENOMIC DNA]</scope>
    <source>
        <strain evidence="4">UoL-WK</strain>
    </source>
</reference>
<dbReference type="EMBL" id="NCKU01000997">
    <property type="protein sequence ID" value="RWS13416.1"/>
    <property type="molecule type" value="Genomic_DNA"/>
</dbReference>
<keyword evidence="1" id="KW-1015">Disulfide bond</keyword>
<organism evidence="4 5">
    <name type="scientific">Dinothrombium tinctorium</name>
    <dbReference type="NCBI Taxonomy" id="1965070"/>
    <lineage>
        <taxon>Eukaryota</taxon>
        <taxon>Metazoa</taxon>
        <taxon>Ecdysozoa</taxon>
        <taxon>Arthropoda</taxon>
        <taxon>Chelicerata</taxon>
        <taxon>Arachnida</taxon>
        <taxon>Acari</taxon>
        <taxon>Acariformes</taxon>
        <taxon>Trombidiformes</taxon>
        <taxon>Prostigmata</taxon>
        <taxon>Anystina</taxon>
        <taxon>Parasitengona</taxon>
        <taxon>Trombidioidea</taxon>
        <taxon>Trombidiidae</taxon>
        <taxon>Dinothrombium</taxon>
    </lineage>
</organism>
<dbReference type="InterPro" id="IPR035914">
    <property type="entry name" value="Sperma_CUB_dom_sf"/>
</dbReference>
<feature type="domain" description="CUB" evidence="3">
    <location>
        <begin position="168"/>
        <end position="252"/>
    </location>
</feature>
<dbReference type="OrthoDB" id="10502382at2759"/>
<evidence type="ECO:0000313" key="4">
    <source>
        <dbReference type="EMBL" id="RWS13416.1"/>
    </source>
</evidence>
<comment type="caution">
    <text evidence="4">The sequence shown here is derived from an EMBL/GenBank/DDBJ whole genome shotgun (WGS) entry which is preliminary data.</text>
</comment>
<name>A0A3S3Q3T8_9ACAR</name>
<dbReference type="Proteomes" id="UP000285301">
    <property type="component" value="Unassembled WGS sequence"/>
</dbReference>
<proteinExistence type="predicted"/>
<keyword evidence="2" id="KW-0175">Coiled coil</keyword>
<evidence type="ECO:0000256" key="2">
    <source>
        <dbReference type="SAM" id="Coils"/>
    </source>
</evidence>
<accession>A0A3S3Q3T8</accession>
<evidence type="ECO:0000256" key="1">
    <source>
        <dbReference type="ARBA" id="ARBA00023157"/>
    </source>
</evidence>
<keyword evidence="5" id="KW-1185">Reference proteome</keyword>
<dbReference type="Gene3D" id="2.60.120.290">
    <property type="entry name" value="Spermadhesin, CUB domain"/>
    <property type="match status" value="1"/>
</dbReference>
<feature type="coiled-coil region" evidence="2">
    <location>
        <begin position="8"/>
        <end position="106"/>
    </location>
</feature>
<dbReference type="SUPFAM" id="SSF49854">
    <property type="entry name" value="Spermadhesin, CUB domain"/>
    <property type="match status" value="1"/>
</dbReference>
<gene>
    <name evidence="4" type="ORF">B4U79_18968</name>
</gene>
<evidence type="ECO:0000313" key="5">
    <source>
        <dbReference type="Proteomes" id="UP000285301"/>
    </source>
</evidence>
<dbReference type="Pfam" id="PF00431">
    <property type="entry name" value="CUB"/>
    <property type="match status" value="1"/>
</dbReference>
<sequence>MSESFDNQRQLIENIRNVDSRIDNFENESESFHDWLSSKLQIIEKKQSEMEAKQREIIELYKVLLSNSSQNNQKFAQLIDTIEKKLANIESDLKQEKQTQNNATSKLTQSMENLSSKVTKIAQDLKSNLHEIVYNANFSSFLLDAIYSRFACHDLIQTGSTKISFLITYKPHSDCLFVLRSKNSSKRIQYWTDTFETEECCDYLQVADGLEVKDYRGQDKRLLTRLTSKSSIVYFYFHSDQSVEKNNIVIKFSEL</sequence>
<evidence type="ECO:0000259" key="3">
    <source>
        <dbReference type="Pfam" id="PF00431"/>
    </source>
</evidence>
<protein>
    <recommendedName>
        <fullName evidence="3">CUB domain-containing protein</fullName>
    </recommendedName>
</protein>